<dbReference type="InterPro" id="IPR037191">
    <property type="entry name" value="VPS9_dom_sf"/>
</dbReference>
<feature type="region of interest" description="Disordered" evidence="3">
    <location>
        <begin position="1274"/>
        <end position="1293"/>
    </location>
</feature>
<dbReference type="SUPFAM" id="SSF48403">
    <property type="entry name" value="Ankyrin repeat"/>
    <property type="match status" value="1"/>
</dbReference>
<dbReference type="GO" id="GO:0035091">
    <property type="term" value="F:phosphatidylinositol binding"/>
    <property type="evidence" value="ECO:0007669"/>
    <property type="project" value="InterPro"/>
</dbReference>
<dbReference type="GO" id="GO:0000149">
    <property type="term" value="F:SNARE binding"/>
    <property type="evidence" value="ECO:0007669"/>
    <property type="project" value="TreeGrafter"/>
</dbReference>
<keyword evidence="2" id="KW-0175">Coiled coil</keyword>
<name>A0A7C8MPS0_9PEZI</name>
<dbReference type="FunFam" id="1.25.40.20:FF:000443">
    <property type="entry name" value="Putative vps9 domain protein"/>
    <property type="match status" value="1"/>
</dbReference>
<dbReference type="Gene3D" id="1.20.1050.80">
    <property type="entry name" value="VPS9 domain"/>
    <property type="match status" value="1"/>
</dbReference>
<dbReference type="Proteomes" id="UP000481858">
    <property type="component" value="Unassembled WGS sequence"/>
</dbReference>
<keyword evidence="6" id="KW-1185">Reference proteome</keyword>
<dbReference type="GO" id="GO:0005769">
    <property type="term" value="C:early endosome"/>
    <property type="evidence" value="ECO:0007669"/>
    <property type="project" value="TreeGrafter"/>
</dbReference>
<dbReference type="PROSITE" id="PS51205">
    <property type="entry name" value="VPS9"/>
    <property type="match status" value="1"/>
</dbReference>
<dbReference type="GO" id="GO:0005085">
    <property type="term" value="F:guanyl-nucleotide exchange factor activity"/>
    <property type="evidence" value="ECO:0007669"/>
    <property type="project" value="TreeGrafter"/>
</dbReference>
<dbReference type="GO" id="GO:0030133">
    <property type="term" value="C:transport vesicle"/>
    <property type="evidence" value="ECO:0007669"/>
    <property type="project" value="TreeGrafter"/>
</dbReference>
<evidence type="ECO:0000313" key="5">
    <source>
        <dbReference type="EMBL" id="KAF2967408.1"/>
    </source>
</evidence>
<dbReference type="CDD" id="cd06093">
    <property type="entry name" value="PX_domain"/>
    <property type="match status" value="1"/>
</dbReference>
<proteinExistence type="inferred from homology"/>
<dbReference type="Gene3D" id="1.25.40.20">
    <property type="entry name" value="Ankyrin repeat-containing domain"/>
    <property type="match status" value="1"/>
</dbReference>
<evidence type="ECO:0000256" key="3">
    <source>
        <dbReference type="SAM" id="MobiDB-lite"/>
    </source>
</evidence>
<accession>A0A7C8MPS0</accession>
<dbReference type="GO" id="GO:0005886">
    <property type="term" value="C:plasma membrane"/>
    <property type="evidence" value="ECO:0007669"/>
    <property type="project" value="TreeGrafter"/>
</dbReference>
<evidence type="ECO:0000259" key="4">
    <source>
        <dbReference type="PROSITE" id="PS51205"/>
    </source>
</evidence>
<protein>
    <recommendedName>
        <fullName evidence="4">VPS9 domain-containing protein</fullName>
    </recommendedName>
</protein>
<dbReference type="OrthoDB" id="7464126at2759"/>
<dbReference type="InParanoid" id="A0A7C8MPS0"/>
<feature type="coiled-coil region" evidence="2">
    <location>
        <begin position="1163"/>
        <end position="1198"/>
    </location>
</feature>
<evidence type="ECO:0000256" key="2">
    <source>
        <dbReference type="SAM" id="Coils"/>
    </source>
</evidence>
<dbReference type="InterPro" id="IPR051248">
    <property type="entry name" value="UPF0507/Ank_repeat_27"/>
</dbReference>
<dbReference type="InterPro" id="IPR002110">
    <property type="entry name" value="Ankyrin_rpt"/>
</dbReference>
<dbReference type="EMBL" id="WUBL01000068">
    <property type="protein sequence ID" value="KAF2967408.1"/>
    <property type="molecule type" value="Genomic_DNA"/>
</dbReference>
<comment type="similarity">
    <text evidence="1">Belongs to the UPF0507 family.</text>
</comment>
<dbReference type="Pfam" id="PF13857">
    <property type="entry name" value="Ank_5"/>
    <property type="match status" value="1"/>
</dbReference>
<dbReference type="InterPro" id="IPR003123">
    <property type="entry name" value="VPS9"/>
</dbReference>
<organism evidence="5 6">
    <name type="scientific">Xylaria multiplex</name>
    <dbReference type="NCBI Taxonomy" id="323545"/>
    <lineage>
        <taxon>Eukaryota</taxon>
        <taxon>Fungi</taxon>
        <taxon>Dikarya</taxon>
        <taxon>Ascomycota</taxon>
        <taxon>Pezizomycotina</taxon>
        <taxon>Sordariomycetes</taxon>
        <taxon>Xylariomycetidae</taxon>
        <taxon>Xylariales</taxon>
        <taxon>Xylariaceae</taxon>
        <taxon>Xylaria</taxon>
    </lineage>
</organism>
<dbReference type="InterPro" id="IPR036770">
    <property type="entry name" value="Ankyrin_rpt-contain_sf"/>
</dbReference>
<dbReference type="GO" id="GO:0005770">
    <property type="term" value="C:late endosome"/>
    <property type="evidence" value="ECO:0007669"/>
    <property type="project" value="TreeGrafter"/>
</dbReference>
<evidence type="ECO:0000313" key="6">
    <source>
        <dbReference type="Proteomes" id="UP000481858"/>
    </source>
</evidence>
<dbReference type="SUPFAM" id="SSF64268">
    <property type="entry name" value="PX domain"/>
    <property type="match status" value="1"/>
</dbReference>
<dbReference type="Pfam" id="PF02204">
    <property type="entry name" value="VPS9"/>
    <property type="match status" value="1"/>
</dbReference>
<dbReference type="InterPro" id="IPR036871">
    <property type="entry name" value="PX_dom_sf"/>
</dbReference>
<dbReference type="PANTHER" id="PTHR24170:SF1">
    <property type="entry name" value="DOMAIN PROTEIN, PUTATIVE (AFU_ORTHOLOGUE AFUA_1G09870)-RELATED"/>
    <property type="match status" value="1"/>
</dbReference>
<gene>
    <name evidence="5" type="ORF">GQX73_g6169</name>
</gene>
<feature type="domain" description="VPS9" evidence="4">
    <location>
        <begin position="324"/>
        <end position="482"/>
    </location>
</feature>
<dbReference type="GO" id="GO:0045022">
    <property type="term" value="P:early endosome to late endosome transport"/>
    <property type="evidence" value="ECO:0007669"/>
    <property type="project" value="TreeGrafter"/>
</dbReference>
<sequence>MQPLNPFLAAFFKPGSSVATQCTPVHHHILLVPTTEFFLTSREVESGSPLSDVVATDEFLGSHVLRIPSPFLAAGGKDNVGNLREWRGKAKQYTTLNGRSVVIKDAFVYSNKGFKMLAQAQLLTDTIWHADTLEPRQWLIYFISRPLVGIWEDIEIPRAIFTEGMASRRAAEARQAFALENGEPSLPRKKDIKSFHDLLNNFPSIARQMHSGLEKLFKEFNTIFDKPLPPPPSATHIPDPAPDGPITAAMKKVRASKDEYVMRASLETAVTTAIDLFQGVDTQQLSMLGATTELTGPLVERLIERYVAENVHNLIWPRLAALRRPQDQELEAKIWQMEFIDISQLGILIQGGPKTKRELATRLGIAVDDFRRMANATCAQDMMEILLATIKAATQLAEQPDSIDTSKPPSEKNVLMVNADTLVSLLLFVVIRAGVKNLQARLLYMKHFIFIDDVDSGEMGYALSTFEAVLSYLFGDSSSLRRASRRNKALWDATAKGDVDELKRMMDMSSDAIDDDDEFIASPISSQAPSVNWSMFNGSSGRPSSALTPSESYSQGSGLGHVFPFQNKSSDDISTIPVKKMKKVALDTRSMSSGSEFSYHSRASSVATLGSGLEGDTSVERLCQTQDSFGESIPMMAIQNERPEVLKYLLSLEDLFPKEMVLEDTNNDDTSLLSAAIQLGHTELIDIILDFVMASTPEPQLRHYFSLQDVRGRSIAHYLFHAPALIARIGKLIPWRQKDKNGLTPLFSLCRSYDHPDYFNMVQAGLEAATIAQRDGQPLHLDDHVDCKGNTLLHIVNDPQLAVKILLHCDVDVNATNEKRFTALMVASKYGRFDMVRALYSDSRVDVAVRETRGLTAVELAKDDDVRNRIDDLALFTMSPGMHGRVTGVVRSFFVEDATIRLVLKSGAPADENCYTVTTCRRSTADFERLVNLLSMENPASWMPKVSNQRSPFQIPSKPSRSILKDTQMRSNAFLKIMLSHPTFATHEMLWEFFLVPDLQADMMEQRSRLKAETRVERVRDEFEPLEDTHEVEQFVDHAREAVRGVNYATKILARRINAVSIIANDLYDAACLMSRIATNLAFLPPTHTAAVETYISTLAPPATNPPHIFHTSILALQSTIQAMLTALSRPPQLIEQINLARKAIERNYNSVSRSTRWPLGLLDETRQRINEEKEERARRTQLELDELSKELRYTQQTVASELAGWQDMHGRMGRQAIKEFAKSMLILERERLQGIRRALRKLRDVPLEPVSISQARQPADSIRSSLSKAVENLPANNGGESSAMGEAAVNGV</sequence>
<dbReference type="PANTHER" id="PTHR24170">
    <property type="entry name" value="ANKYRIN REPEAT DOMAIN-CONTAINING PROTEIN 27"/>
    <property type="match status" value="1"/>
</dbReference>
<dbReference type="GO" id="GO:0097422">
    <property type="term" value="C:tubular endosome"/>
    <property type="evidence" value="ECO:0007669"/>
    <property type="project" value="TreeGrafter"/>
</dbReference>
<dbReference type="SUPFAM" id="SSF109993">
    <property type="entry name" value="VPS9 domain"/>
    <property type="match status" value="1"/>
</dbReference>
<evidence type="ECO:0000256" key="1">
    <source>
        <dbReference type="ARBA" id="ARBA00007428"/>
    </source>
</evidence>
<reference evidence="5 6" key="1">
    <citation type="submission" date="2019-12" db="EMBL/GenBank/DDBJ databases">
        <title>Draft genome sequence of the ascomycete Xylaria multiplex DSM 110363.</title>
        <authorList>
            <person name="Buettner E."/>
            <person name="Kellner H."/>
        </authorList>
    </citation>
    <scope>NUCLEOTIDE SEQUENCE [LARGE SCALE GENOMIC DNA]</scope>
    <source>
        <strain evidence="5 6">DSM 110363</strain>
    </source>
</reference>
<comment type="caution">
    <text evidence="5">The sequence shown here is derived from an EMBL/GenBank/DDBJ whole genome shotgun (WGS) entry which is preliminary data.</text>
</comment>